<dbReference type="RefSeq" id="XP_069201333.1">
    <property type="nucleotide sequence ID" value="XM_069341261.1"/>
</dbReference>
<feature type="compositionally biased region" description="Basic and acidic residues" evidence="5">
    <location>
        <begin position="662"/>
        <end position="674"/>
    </location>
</feature>
<dbReference type="PANTHER" id="PTHR31069">
    <property type="entry name" value="OLEATE-ACTIVATED TRANSCRIPTION FACTOR 1-RELATED"/>
    <property type="match status" value="1"/>
</dbReference>
<evidence type="ECO:0000256" key="5">
    <source>
        <dbReference type="SAM" id="MobiDB-lite"/>
    </source>
</evidence>
<feature type="region of interest" description="Disordered" evidence="5">
    <location>
        <begin position="599"/>
        <end position="624"/>
    </location>
</feature>
<dbReference type="InterPro" id="IPR050675">
    <property type="entry name" value="OAF3"/>
</dbReference>
<evidence type="ECO:0000256" key="3">
    <source>
        <dbReference type="ARBA" id="ARBA00023163"/>
    </source>
</evidence>
<dbReference type="InterPro" id="IPR021858">
    <property type="entry name" value="Fun_TF"/>
</dbReference>
<dbReference type="EMBL" id="JBFMKM010000007">
    <property type="protein sequence ID" value="KAL1305059.1"/>
    <property type="molecule type" value="Genomic_DNA"/>
</dbReference>
<evidence type="ECO:0000313" key="7">
    <source>
        <dbReference type="EMBL" id="KAL1305059.1"/>
    </source>
</evidence>
<feature type="region of interest" description="Disordered" evidence="5">
    <location>
        <begin position="650"/>
        <end position="674"/>
    </location>
</feature>
<protein>
    <recommendedName>
        <fullName evidence="6">Zn(2)-C6 fungal-type domain-containing protein</fullName>
    </recommendedName>
</protein>
<keyword evidence="2" id="KW-0238">DNA-binding</keyword>
<evidence type="ECO:0000256" key="1">
    <source>
        <dbReference type="ARBA" id="ARBA00023015"/>
    </source>
</evidence>
<dbReference type="PROSITE" id="PS50048">
    <property type="entry name" value="ZN2_CY6_FUNGAL_2"/>
    <property type="match status" value="1"/>
</dbReference>
<keyword evidence="4" id="KW-0539">Nucleus</keyword>
<reference evidence="7 8" key="1">
    <citation type="submission" date="2024-07" db="EMBL/GenBank/DDBJ databases">
        <title>Draft sequence of the Neodothiora populina.</title>
        <authorList>
            <person name="Drown D.D."/>
            <person name="Schuette U.S."/>
            <person name="Buechlein A.B."/>
            <person name="Rusch D.R."/>
            <person name="Winton L.W."/>
            <person name="Adams G.A."/>
        </authorList>
    </citation>
    <scope>NUCLEOTIDE SEQUENCE [LARGE SCALE GENOMIC DNA]</scope>
    <source>
        <strain evidence="7 8">CPC 39397</strain>
    </source>
</reference>
<feature type="region of interest" description="Disordered" evidence="5">
    <location>
        <begin position="430"/>
        <end position="461"/>
    </location>
</feature>
<gene>
    <name evidence="7" type="ORF">AAFC00_001997</name>
</gene>
<evidence type="ECO:0000313" key="8">
    <source>
        <dbReference type="Proteomes" id="UP001562354"/>
    </source>
</evidence>
<keyword evidence="8" id="KW-1185">Reference proteome</keyword>
<keyword evidence="3" id="KW-0804">Transcription</keyword>
<accession>A0ABR3PGD4</accession>
<sequence>MTADGMHAAPHAAEANGSAAPKKRRRRAGATGAAEDCFSCRNRQTKCDRRRPYCGQCLEVGKDCSGYKTTLTWGVGVASRGKLRGLSCPVAKETPDNETETKKTAPAPRRKASTSKASRTPKDVVFKAGYTGEFSATFSATFAAMNSPPRPVPPPSSSFPNTIKTELSHEERQPMSLSLPLQHTNWHFPTDYSVSSNHSDLQGPVSTSLDSSRSVLSFLPGVSTQQARVDSVAFPSSAASTSGFSERDYAASIDFPTSPIHMQYTETFPQFGQKPFTGSDVQESGLDAGLGGSYYTNPDDLQGLCYNQPSQFTQEDVDAASQYTADYEAMTSLSLSGRNSDPSPLFDGSMHLGTSLPRSLSYSQFFHLPSRMQYLLDYYDKHVCSVLVAFDSPTNPYRQHVLDLATHNEGLQNAIAALAINNMRMRKHERSPVALIEDQSDSQRRRGSAKYTAPSRPSPEETCYKTVSITQLQMQLADPRNAQDDSILATLLILCLFHVCDSGFSKFKTQLEGVQRLLSMRNPNVRTGFIGWVEMFFTWFDVMTSTVNDRETAIRGDNLDMMQYSSNLGALEQFSGCDGRLFKLIARLGRLNLLSQNRRVRSHAEDRRSSGPQPPPFRYPSFDSSRRQRINKLDPMGYTKLDGNGWAMPIITSSDQIDSPTGDDKQGQDPDSRHEFWSEWNDLRARLRSWTMNEDAADQDISAIHMEPEQREMCHINEMFRSSALLYTERLAYPHLPSSSQRFQVFVRDALMHITSIPVNSCVNKFLLWPLFIAGTECVDANDRAHVRERCIEIQRESGFYNNISVLDVLERVWADQSADAAEGGDLEEAQRRRKDSTEGNGGFGQAFRWRKAMDKVDGEYIIV</sequence>
<keyword evidence="1" id="KW-0805">Transcription regulation</keyword>
<dbReference type="Pfam" id="PF11951">
    <property type="entry name" value="Fungal_trans_2"/>
    <property type="match status" value="1"/>
</dbReference>
<dbReference type="InterPro" id="IPR001138">
    <property type="entry name" value="Zn2Cys6_DnaBD"/>
</dbReference>
<evidence type="ECO:0000256" key="4">
    <source>
        <dbReference type="ARBA" id="ARBA00023242"/>
    </source>
</evidence>
<feature type="domain" description="Zn(2)-C6 fungal-type" evidence="6">
    <location>
        <begin position="36"/>
        <end position="65"/>
    </location>
</feature>
<dbReference type="Proteomes" id="UP001562354">
    <property type="component" value="Unassembled WGS sequence"/>
</dbReference>
<dbReference type="Gene3D" id="4.10.240.10">
    <property type="entry name" value="Zn(2)-C6 fungal-type DNA-binding domain"/>
    <property type="match status" value="1"/>
</dbReference>
<name>A0ABR3PGD4_9PEZI</name>
<feature type="region of interest" description="Disordered" evidence="5">
    <location>
        <begin position="89"/>
        <end position="119"/>
    </location>
</feature>
<dbReference type="InterPro" id="IPR036864">
    <property type="entry name" value="Zn2-C6_fun-type_DNA-bd_sf"/>
</dbReference>
<organism evidence="7 8">
    <name type="scientific">Neodothiora populina</name>
    <dbReference type="NCBI Taxonomy" id="2781224"/>
    <lineage>
        <taxon>Eukaryota</taxon>
        <taxon>Fungi</taxon>
        <taxon>Dikarya</taxon>
        <taxon>Ascomycota</taxon>
        <taxon>Pezizomycotina</taxon>
        <taxon>Dothideomycetes</taxon>
        <taxon>Dothideomycetidae</taxon>
        <taxon>Dothideales</taxon>
        <taxon>Dothioraceae</taxon>
        <taxon>Neodothiora</taxon>
    </lineage>
</organism>
<evidence type="ECO:0000256" key="2">
    <source>
        <dbReference type="ARBA" id="ARBA00023125"/>
    </source>
</evidence>
<comment type="caution">
    <text evidence="7">The sequence shown here is derived from an EMBL/GenBank/DDBJ whole genome shotgun (WGS) entry which is preliminary data.</text>
</comment>
<dbReference type="CDD" id="cd00067">
    <property type="entry name" value="GAL4"/>
    <property type="match status" value="1"/>
</dbReference>
<dbReference type="PANTHER" id="PTHR31069:SF28">
    <property type="entry name" value="ZN(II)2CYS6 TRANSCRIPTION FACTOR (EUROFUNG)"/>
    <property type="match status" value="1"/>
</dbReference>
<dbReference type="SUPFAM" id="SSF57701">
    <property type="entry name" value="Zn2/Cys6 DNA-binding domain"/>
    <property type="match status" value="1"/>
</dbReference>
<proteinExistence type="predicted"/>
<feature type="region of interest" description="Disordered" evidence="5">
    <location>
        <begin position="1"/>
        <end position="33"/>
    </location>
</feature>
<dbReference type="GeneID" id="95975699"/>
<dbReference type="Pfam" id="PF00172">
    <property type="entry name" value="Zn_clus"/>
    <property type="match status" value="1"/>
</dbReference>
<feature type="compositionally biased region" description="Basic and acidic residues" evidence="5">
    <location>
        <begin position="93"/>
        <end position="103"/>
    </location>
</feature>
<evidence type="ECO:0000259" key="6">
    <source>
        <dbReference type="PROSITE" id="PS50048"/>
    </source>
</evidence>